<dbReference type="Gene3D" id="3.40.1190.20">
    <property type="match status" value="1"/>
</dbReference>
<sequence length="267" mass="28999">MKAIGIGDNVVDMYLTEKKMYLGGNALNFAVFANRLGIDSAFVGVFGNDQRASFALDVLNQLNVDTSHSKANPGENGFSRVELLNGDRRFLGSNRGGVLRDGLNLNVYDIEFINGFDLAHFNINGSADEYLDLVKIPKVYDFSDLFTEEVIAQVAGKVGLACFSCGGMSKGDVDSLCHFVEKAGCDSVLCTLGSQGSVVYSNGLFYWQDAVRVKAVDTMGAGDAFITAFSIEWVQKTHSIEESMIKARDFATEQVMTNGSFGFGRSF</sequence>
<evidence type="ECO:0000313" key="5">
    <source>
        <dbReference type="Proteomes" id="UP000051922"/>
    </source>
</evidence>
<dbReference type="RefSeq" id="WP_056956767.1">
    <property type="nucleotide sequence ID" value="NZ_AZFJ01000049.1"/>
</dbReference>
<keyword evidence="5" id="KW-1185">Reference proteome</keyword>
<proteinExistence type="predicted"/>
<name>A0A0R1TXB3_9LACO</name>
<dbReference type="Proteomes" id="UP000051922">
    <property type="component" value="Unassembled WGS sequence"/>
</dbReference>
<evidence type="ECO:0000313" key="4">
    <source>
        <dbReference type="EMBL" id="KRL85920.1"/>
    </source>
</evidence>
<dbReference type="Pfam" id="PF00294">
    <property type="entry name" value="PfkB"/>
    <property type="match status" value="2"/>
</dbReference>
<reference evidence="4 5" key="1">
    <citation type="journal article" date="2015" name="Genome Announc.">
        <title>Expanding the biotechnology potential of lactobacilli through comparative genomics of 213 strains and associated genera.</title>
        <authorList>
            <person name="Sun Z."/>
            <person name="Harris H.M."/>
            <person name="McCann A."/>
            <person name="Guo C."/>
            <person name="Argimon S."/>
            <person name="Zhang W."/>
            <person name="Yang X."/>
            <person name="Jeffery I.B."/>
            <person name="Cooney J.C."/>
            <person name="Kagawa T.F."/>
            <person name="Liu W."/>
            <person name="Song Y."/>
            <person name="Salvetti E."/>
            <person name="Wrobel A."/>
            <person name="Rasinkangas P."/>
            <person name="Parkhill J."/>
            <person name="Rea M.C."/>
            <person name="O'Sullivan O."/>
            <person name="Ritari J."/>
            <person name="Douillard F.P."/>
            <person name="Paul Ross R."/>
            <person name="Yang R."/>
            <person name="Briner A.E."/>
            <person name="Felis G.E."/>
            <person name="de Vos W.M."/>
            <person name="Barrangou R."/>
            <person name="Klaenhammer T.R."/>
            <person name="Caufield P.W."/>
            <person name="Cui Y."/>
            <person name="Zhang H."/>
            <person name="O'Toole P.W."/>
        </authorList>
    </citation>
    <scope>NUCLEOTIDE SEQUENCE [LARGE SCALE GENOMIC DNA]</scope>
    <source>
        <strain evidence="4 5">DSM 15945</strain>
    </source>
</reference>
<feature type="domain" description="Carbohydrate kinase PfkB" evidence="3">
    <location>
        <begin position="176"/>
        <end position="255"/>
    </location>
</feature>
<keyword evidence="1" id="KW-0808">Transferase</keyword>
<dbReference type="PANTHER" id="PTHR10584">
    <property type="entry name" value="SUGAR KINASE"/>
    <property type="match status" value="1"/>
</dbReference>
<evidence type="ECO:0000256" key="1">
    <source>
        <dbReference type="ARBA" id="ARBA00022679"/>
    </source>
</evidence>
<dbReference type="PANTHER" id="PTHR10584:SF166">
    <property type="entry name" value="RIBOKINASE"/>
    <property type="match status" value="1"/>
</dbReference>
<dbReference type="EMBL" id="AZFJ01000049">
    <property type="protein sequence ID" value="KRL85920.1"/>
    <property type="molecule type" value="Genomic_DNA"/>
</dbReference>
<dbReference type="OrthoDB" id="9775849at2"/>
<dbReference type="AlphaFoldDB" id="A0A0R1TXB3"/>
<gene>
    <name evidence="4" type="ORF">FC50_GL001320</name>
</gene>
<dbReference type="InterPro" id="IPR011611">
    <property type="entry name" value="PfkB_dom"/>
</dbReference>
<comment type="caution">
    <text evidence="4">The sequence shown here is derived from an EMBL/GenBank/DDBJ whole genome shotgun (WGS) entry which is preliminary data.</text>
</comment>
<dbReference type="STRING" id="1423783.FC50_GL001320"/>
<feature type="domain" description="Carbohydrate kinase PfkB" evidence="3">
    <location>
        <begin position="16"/>
        <end position="96"/>
    </location>
</feature>
<organism evidence="4 5">
    <name type="scientific">Lacticaseibacillus pantheris DSM 15945 = JCM 12539 = NBRC 106106</name>
    <dbReference type="NCBI Taxonomy" id="1423783"/>
    <lineage>
        <taxon>Bacteria</taxon>
        <taxon>Bacillati</taxon>
        <taxon>Bacillota</taxon>
        <taxon>Bacilli</taxon>
        <taxon>Lactobacillales</taxon>
        <taxon>Lactobacillaceae</taxon>
        <taxon>Lacticaseibacillus</taxon>
    </lineage>
</organism>
<evidence type="ECO:0000256" key="2">
    <source>
        <dbReference type="ARBA" id="ARBA00022777"/>
    </source>
</evidence>
<accession>A0A0R1TXB3</accession>
<dbReference type="PATRIC" id="fig|1423783.4.peg.1362"/>
<keyword evidence="2 4" id="KW-0418">Kinase</keyword>
<dbReference type="SUPFAM" id="SSF53613">
    <property type="entry name" value="Ribokinase-like"/>
    <property type="match status" value="1"/>
</dbReference>
<evidence type="ECO:0000259" key="3">
    <source>
        <dbReference type="Pfam" id="PF00294"/>
    </source>
</evidence>
<dbReference type="GO" id="GO:0016301">
    <property type="term" value="F:kinase activity"/>
    <property type="evidence" value="ECO:0007669"/>
    <property type="project" value="UniProtKB-KW"/>
</dbReference>
<protein>
    <submittedName>
        <fullName evidence="4">Ribokinase-like domain-containing protein</fullName>
    </submittedName>
</protein>
<dbReference type="InterPro" id="IPR029056">
    <property type="entry name" value="Ribokinase-like"/>
</dbReference>